<evidence type="ECO:0000313" key="2">
    <source>
        <dbReference type="Proteomes" id="UP000049983"/>
    </source>
</evidence>
<organism evidence="1 2">
    <name type="scientific">Roseibium album</name>
    <dbReference type="NCBI Taxonomy" id="311410"/>
    <lineage>
        <taxon>Bacteria</taxon>
        <taxon>Pseudomonadati</taxon>
        <taxon>Pseudomonadota</taxon>
        <taxon>Alphaproteobacteria</taxon>
        <taxon>Hyphomicrobiales</taxon>
        <taxon>Stappiaceae</taxon>
        <taxon>Roseibium</taxon>
    </lineage>
</organism>
<dbReference type="AlphaFoldDB" id="A0A0M6ZWI8"/>
<dbReference type="EMBL" id="CXWC01000011">
    <property type="protein sequence ID" value="CTQ73835.1"/>
    <property type="molecule type" value="Genomic_DNA"/>
</dbReference>
<proteinExistence type="predicted"/>
<dbReference type="RefSeq" id="WP_055112732.1">
    <property type="nucleotide sequence ID" value="NZ_CXWA01000005.1"/>
</dbReference>
<gene>
    <name evidence="1" type="ORF">LA5096_03811</name>
</gene>
<dbReference type="Proteomes" id="UP000049983">
    <property type="component" value="Unassembled WGS sequence"/>
</dbReference>
<sequence length="194" mass="22316">MVYCPGKHTRWGLDTSVRDRLPSDSILNTYYAPRDFMDVYSVSLAERPDLQAADMRVLADHILMAEIGWMNALLSLRDTVVKPFGLKTTEDLGLEQKDTPLEDRKPGDRIGFFRIFRVEDNEILLGEDDWHQDFRLSIFRRTDRSPRIFASTCCKRHNIFGHVYLALILPFHKKIASTVLDTAVKQRLTTATAS</sequence>
<reference evidence="2" key="1">
    <citation type="submission" date="2015-07" db="EMBL/GenBank/DDBJ databases">
        <authorList>
            <person name="Rodrigo-Torres Lidia"/>
            <person name="Arahal R.David."/>
        </authorList>
    </citation>
    <scope>NUCLEOTIDE SEQUENCE [LARGE SCALE GENOMIC DNA]</scope>
    <source>
        <strain evidence="2">CECT 5096</strain>
    </source>
</reference>
<dbReference type="STRING" id="311410.LA5095_00671"/>
<dbReference type="Pfam" id="PF11066">
    <property type="entry name" value="DUF2867"/>
    <property type="match status" value="1"/>
</dbReference>
<name>A0A0M6ZWI8_9HYPH</name>
<evidence type="ECO:0008006" key="3">
    <source>
        <dbReference type="Google" id="ProtNLM"/>
    </source>
</evidence>
<protein>
    <recommendedName>
        <fullName evidence="3">DUF2867 domain-containing protein</fullName>
    </recommendedName>
</protein>
<dbReference type="InterPro" id="IPR021295">
    <property type="entry name" value="DUF2867"/>
</dbReference>
<accession>A0A0M6ZWI8</accession>
<dbReference type="OrthoDB" id="7058586at2"/>
<evidence type="ECO:0000313" key="1">
    <source>
        <dbReference type="EMBL" id="CTQ73835.1"/>
    </source>
</evidence>
<dbReference type="GeneID" id="97671138"/>
<keyword evidence="2" id="KW-1185">Reference proteome</keyword>